<dbReference type="InterPro" id="IPR001680">
    <property type="entry name" value="WD40_rpt"/>
</dbReference>
<accession>A0A9W6I6E6</accession>
<reference evidence="2" key="2">
    <citation type="submission" date="2023-01" db="EMBL/GenBank/DDBJ databases">
        <authorList>
            <person name="Sun Q."/>
            <person name="Evtushenko L."/>
        </authorList>
    </citation>
    <scope>NUCLEOTIDE SEQUENCE</scope>
    <source>
        <strain evidence="2">VKM Ac-2007</strain>
    </source>
</reference>
<evidence type="ECO:0000313" key="2">
    <source>
        <dbReference type="EMBL" id="GLK12089.1"/>
    </source>
</evidence>
<evidence type="ECO:0000313" key="3">
    <source>
        <dbReference type="Proteomes" id="UP001143474"/>
    </source>
</evidence>
<keyword evidence="3" id="KW-1185">Reference proteome</keyword>
<feature type="signal peptide" evidence="1">
    <location>
        <begin position="1"/>
        <end position="19"/>
    </location>
</feature>
<keyword evidence="1" id="KW-0732">Signal</keyword>
<dbReference type="EMBL" id="BSEV01000014">
    <property type="protein sequence ID" value="GLK12089.1"/>
    <property type="molecule type" value="Genomic_DNA"/>
</dbReference>
<dbReference type="InterPro" id="IPR011044">
    <property type="entry name" value="Quino_amine_DH_bsu"/>
</dbReference>
<dbReference type="SUPFAM" id="SSF50969">
    <property type="entry name" value="YVTN repeat-like/Quinoprotein amine dehydrogenase"/>
    <property type="match status" value="1"/>
</dbReference>
<gene>
    <name evidence="2" type="ORF">GCM10017600_54970</name>
</gene>
<feature type="chain" id="PRO_5040989006" description="WD40 repeat domain-containing protein" evidence="1">
    <location>
        <begin position="20"/>
        <end position="739"/>
    </location>
</feature>
<sequence>MSVTLAALLAVALAAGALAVQQSRAVGERNVTIALQRDRAEARQLAATADALRVAEPVTAMLLSVAAWRLASAGEAGTSLTDPLALAAVTEARASLTGSLAQRETASFHDPATDVRTFRALSRDGRTLVSASDGEARIWDVRTGRRASGFTGIGDDLTGIALSPSGRRLAVVSRTKLTIWDVAKGRPTGATLTVPEGGDGGWSQPFFGQAEDLVLVRLGEGLTVWNSETGGEAFPFSAGMDFDTSPDGRGLVTAGLDGNVTAWTLKDRGKVRLDHCESCALRAAYSPDNRTVAVRNGALVRLRDASTGADLQRSFTGADTQRAFDEGDADTLRFSPDGRFLASVTGKSIRIWRVEDGALLLTHAIDAFSPVAAFDPDGRTLRYLSEGSVTTLDIAAVTMPVVLKDAETHRAALSPDGRLLASKGERTSEVRLWDVRRRKPVATLDVGLEDLGGYFEMAFSGDGGRLAVISGTGNGVAIWDTRTFRRIAAVEASTQGYVSAVAMSPDGAVVACYVAPSDTSGGKKGEIHAWDVPSGRHRWSRKQVYPEGLRFTPDGRALAIVGDEQRLLDAETGKPFGPSYGSPTVGVSVTGLAFSEDGSRFVISDEVERLSIWETGSRRPVGGIIRGGSDIAAPLLAYSPRGDVIASRTDARSVALWDVATGRRLGAPIAVGAGEPKSLAFTADGSRLVTVDSEGALTEHPVDTEVVVTAVCERAGRTLTRQEWETYLKDIPYRNVCPD</sequence>
<name>A0A9W6I6E6_9ACTN</name>
<dbReference type="SMART" id="SM00320">
    <property type="entry name" value="WD40"/>
    <property type="match status" value="7"/>
</dbReference>
<dbReference type="RefSeq" id="WP_271220430.1">
    <property type="nucleotide sequence ID" value="NZ_BAAAVD010000053.1"/>
</dbReference>
<dbReference type="Pfam" id="PF00400">
    <property type="entry name" value="WD40"/>
    <property type="match status" value="2"/>
</dbReference>
<dbReference type="InterPro" id="IPR011047">
    <property type="entry name" value="Quinoprotein_ADH-like_sf"/>
</dbReference>
<evidence type="ECO:0008006" key="4">
    <source>
        <dbReference type="Google" id="ProtNLM"/>
    </source>
</evidence>
<dbReference type="PANTHER" id="PTHR19879:SF9">
    <property type="entry name" value="TRANSCRIPTION INITIATION FACTOR TFIID SUBUNIT 5"/>
    <property type="match status" value="1"/>
</dbReference>
<dbReference type="Proteomes" id="UP001143474">
    <property type="component" value="Unassembled WGS sequence"/>
</dbReference>
<dbReference type="SUPFAM" id="SSF50998">
    <property type="entry name" value="Quinoprotein alcohol dehydrogenase-like"/>
    <property type="match status" value="1"/>
</dbReference>
<dbReference type="PANTHER" id="PTHR19879">
    <property type="entry name" value="TRANSCRIPTION INITIATION FACTOR TFIID"/>
    <property type="match status" value="1"/>
</dbReference>
<proteinExistence type="predicted"/>
<comment type="caution">
    <text evidence="2">The sequence shown here is derived from an EMBL/GenBank/DDBJ whole genome shotgun (WGS) entry which is preliminary data.</text>
</comment>
<reference evidence="2" key="1">
    <citation type="journal article" date="2014" name="Int. J. Syst. Evol. Microbiol.">
        <title>Complete genome sequence of Corynebacterium casei LMG S-19264T (=DSM 44701T), isolated from a smear-ripened cheese.</title>
        <authorList>
            <consortium name="US DOE Joint Genome Institute (JGI-PGF)"/>
            <person name="Walter F."/>
            <person name="Albersmeier A."/>
            <person name="Kalinowski J."/>
            <person name="Ruckert C."/>
        </authorList>
    </citation>
    <scope>NUCLEOTIDE SEQUENCE</scope>
    <source>
        <strain evidence="2">VKM Ac-2007</strain>
    </source>
</reference>
<dbReference type="SUPFAM" id="SSF50960">
    <property type="entry name" value="TolB, C-terminal domain"/>
    <property type="match status" value="1"/>
</dbReference>
<dbReference type="Gene3D" id="2.130.10.10">
    <property type="entry name" value="YVTN repeat-like/Quinoprotein amine dehydrogenase"/>
    <property type="match status" value="4"/>
</dbReference>
<protein>
    <recommendedName>
        <fullName evidence="4">WD40 repeat domain-containing protein</fullName>
    </recommendedName>
</protein>
<evidence type="ECO:0000256" key="1">
    <source>
        <dbReference type="SAM" id="SignalP"/>
    </source>
</evidence>
<dbReference type="InterPro" id="IPR015943">
    <property type="entry name" value="WD40/YVTN_repeat-like_dom_sf"/>
</dbReference>
<dbReference type="AlphaFoldDB" id="A0A9W6I6E6"/>
<organism evidence="2 3">
    <name type="scientific">Streptosporangium carneum</name>
    <dbReference type="NCBI Taxonomy" id="47481"/>
    <lineage>
        <taxon>Bacteria</taxon>
        <taxon>Bacillati</taxon>
        <taxon>Actinomycetota</taxon>
        <taxon>Actinomycetes</taxon>
        <taxon>Streptosporangiales</taxon>
        <taxon>Streptosporangiaceae</taxon>
        <taxon>Streptosporangium</taxon>
    </lineage>
</organism>